<accession>A0A132EA27</accession>
<reference evidence="1 2" key="1">
    <citation type="submission" date="2015-11" db="EMBL/GenBank/DDBJ databases">
        <title>Expanding the genomic diversity of Burkholderia species for the development of highly accurate diagnostics.</title>
        <authorList>
            <person name="Sahl J."/>
            <person name="Keim P."/>
            <person name="Wagner D."/>
        </authorList>
    </citation>
    <scope>NUCLEOTIDE SEQUENCE [LARGE SCALE GENOMIC DNA]</scope>
    <source>
        <strain evidence="1 2">MSMB368WGS</strain>
    </source>
</reference>
<dbReference type="EMBL" id="LPJR01000076">
    <property type="protein sequence ID" value="KWF20828.1"/>
    <property type="molecule type" value="Genomic_DNA"/>
</dbReference>
<name>A0A132EA27_9BURK</name>
<organism evidence="1 2">
    <name type="scientific">Burkholderia pseudomultivorans</name>
    <dbReference type="NCBI Taxonomy" id="1207504"/>
    <lineage>
        <taxon>Bacteria</taxon>
        <taxon>Pseudomonadati</taxon>
        <taxon>Pseudomonadota</taxon>
        <taxon>Betaproteobacteria</taxon>
        <taxon>Burkholderiales</taxon>
        <taxon>Burkholderiaceae</taxon>
        <taxon>Burkholderia</taxon>
        <taxon>Burkholderia cepacia complex</taxon>
    </lineage>
</organism>
<proteinExistence type="predicted"/>
<protein>
    <submittedName>
        <fullName evidence="1">Uncharacterized protein</fullName>
    </submittedName>
</protein>
<evidence type="ECO:0000313" key="1">
    <source>
        <dbReference type="EMBL" id="KWF20828.1"/>
    </source>
</evidence>
<comment type="caution">
    <text evidence="1">The sequence shown here is derived from an EMBL/GenBank/DDBJ whole genome shotgun (WGS) entry which is preliminary data.</text>
</comment>
<sequence>MFAGGISLDAIEVRVVRRLRRPDAEGSAIFAELWCRFCRQDVTPLSMRSLAERTGATQNIRSIDLCDPDLNVIEISEST</sequence>
<dbReference type="AlphaFoldDB" id="A0A132EA27"/>
<evidence type="ECO:0000313" key="2">
    <source>
        <dbReference type="Proteomes" id="UP000062912"/>
    </source>
</evidence>
<dbReference type="Proteomes" id="UP000062912">
    <property type="component" value="Unassembled WGS sequence"/>
</dbReference>
<gene>
    <name evidence="1" type="ORF">WT56_29655</name>
</gene>